<reference evidence="3" key="1">
    <citation type="journal article" date="2015" name="Genome Announc.">
        <title>Genome sequence of the AIDS-associated pathogen Penicillium marneffei (ATCC18224) and its near taxonomic relative Talaromyces stipitatus (ATCC10500).</title>
        <authorList>
            <person name="Nierman W.C."/>
            <person name="Fedorova-Abrams N.D."/>
            <person name="Andrianopoulos A."/>
        </authorList>
    </citation>
    <scope>NUCLEOTIDE SEQUENCE [LARGE SCALE GENOMIC DNA]</scope>
    <source>
        <strain evidence="3">ATCC 18224 / CBS 334.59 / QM 7333</strain>
    </source>
</reference>
<organism evidence="2 3">
    <name type="scientific">Talaromyces marneffei (strain ATCC 18224 / CBS 334.59 / QM 7333)</name>
    <name type="common">Penicillium marneffei</name>
    <dbReference type="NCBI Taxonomy" id="441960"/>
    <lineage>
        <taxon>Eukaryota</taxon>
        <taxon>Fungi</taxon>
        <taxon>Dikarya</taxon>
        <taxon>Ascomycota</taxon>
        <taxon>Pezizomycotina</taxon>
        <taxon>Eurotiomycetes</taxon>
        <taxon>Eurotiomycetidae</taxon>
        <taxon>Eurotiales</taxon>
        <taxon>Trichocomaceae</taxon>
        <taxon>Talaromyces</taxon>
        <taxon>Talaromyces sect. Talaromyces</taxon>
    </lineage>
</organism>
<evidence type="ECO:0000313" key="3">
    <source>
        <dbReference type="Proteomes" id="UP000001294"/>
    </source>
</evidence>
<dbReference type="OrthoDB" id="10451682at2759"/>
<dbReference type="AlphaFoldDB" id="B6QVX1"/>
<feature type="region of interest" description="Disordered" evidence="1">
    <location>
        <begin position="134"/>
        <end position="191"/>
    </location>
</feature>
<dbReference type="Proteomes" id="UP000001294">
    <property type="component" value="Unassembled WGS sequence"/>
</dbReference>
<sequence>MPVLPSKMEQIGEQRPLSPENWTVDDRIHDSKLTQKNNLYSDMLSLWPTAAAGYQELALQRLKLQEASTLRSYHKSESESRKRDATKELLREEELYRKECEQLGGEDSQNSGWMMVTELRNEAARNAGAAQEQFAYENDNDRDSNSESEIGVESGTDSESEIESENGSENENESDSNSDNWDWVHRYDFER</sequence>
<protein>
    <submittedName>
        <fullName evidence="2">Uncharacterized protein</fullName>
    </submittedName>
</protein>
<feature type="region of interest" description="Disordered" evidence="1">
    <location>
        <begin position="1"/>
        <end position="23"/>
    </location>
</feature>
<feature type="compositionally biased region" description="Basic and acidic residues" evidence="1">
    <location>
        <begin position="182"/>
        <end position="191"/>
    </location>
</feature>
<evidence type="ECO:0000313" key="2">
    <source>
        <dbReference type="EMBL" id="EEA19084.1"/>
    </source>
</evidence>
<feature type="compositionally biased region" description="Acidic residues" evidence="1">
    <location>
        <begin position="156"/>
        <end position="176"/>
    </location>
</feature>
<dbReference type="HOGENOM" id="CLU_1421854_0_0_1"/>
<proteinExistence type="predicted"/>
<evidence type="ECO:0000256" key="1">
    <source>
        <dbReference type="SAM" id="MobiDB-lite"/>
    </source>
</evidence>
<dbReference type="EMBL" id="DS995906">
    <property type="protein sequence ID" value="EEA19084.1"/>
    <property type="molecule type" value="Genomic_DNA"/>
</dbReference>
<keyword evidence="3" id="KW-1185">Reference proteome</keyword>
<dbReference type="VEuPathDB" id="FungiDB:PMAA_013470"/>
<name>B6QVX1_TALMQ</name>
<gene>
    <name evidence="2" type="ORF">PMAA_013470</name>
</gene>
<accession>B6QVX1</accession>